<gene>
    <name evidence="2" type="ORF">F511_34014</name>
</gene>
<dbReference type="Proteomes" id="UP000250235">
    <property type="component" value="Unassembled WGS sequence"/>
</dbReference>
<dbReference type="AlphaFoldDB" id="A0A2Z7BJ51"/>
<name>A0A2Z7BJ51_9LAMI</name>
<sequence length="252" mass="28001">MTQATLELINRCVVHQSNAIIGAVTTGYECLPPSCDGLTGPDDHGPMISRLIDRGDMMGNAKMLLKERKWEAEESPSSNMSPRKGMGNRGHLSRRGKGQRNGRCRSLHPCTLCLEFGGHGLERRSGQPPLPSPGRGCPDEARDEERRSLLIELEATRARVQISEAQAQQLDDQVSQPRGDNRDIQSEVLKLKEEIGTSWKLEKDEFLKANSYTEDEHLASFLDEVKVMEDMPEKGEMDEEDISGLEATTPSS</sequence>
<evidence type="ECO:0000313" key="3">
    <source>
        <dbReference type="Proteomes" id="UP000250235"/>
    </source>
</evidence>
<evidence type="ECO:0000313" key="2">
    <source>
        <dbReference type="EMBL" id="KZV34473.1"/>
    </source>
</evidence>
<organism evidence="2 3">
    <name type="scientific">Dorcoceras hygrometricum</name>
    <dbReference type="NCBI Taxonomy" id="472368"/>
    <lineage>
        <taxon>Eukaryota</taxon>
        <taxon>Viridiplantae</taxon>
        <taxon>Streptophyta</taxon>
        <taxon>Embryophyta</taxon>
        <taxon>Tracheophyta</taxon>
        <taxon>Spermatophyta</taxon>
        <taxon>Magnoliopsida</taxon>
        <taxon>eudicotyledons</taxon>
        <taxon>Gunneridae</taxon>
        <taxon>Pentapetalae</taxon>
        <taxon>asterids</taxon>
        <taxon>lamiids</taxon>
        <taxon>Lamiales</taxon>
        <taxon>Gesneriaceae</taxon>
        <taxon>Didymocarpoideae</taxon>
        <taxon>Trichosporeae</taxon>
        <taxon>Loxocarpinae</taxon>
        <taxon>Dorcoceras</taxon>
    </lineage>
</organism>
<feature type="compositionally biased region" description="Basic residues" evidence="1">
    <location>
        <begin position="91"/>
        <end position="103"/>
    </location>
</feature>
<feature type="region of interest" description="Disordered" evidence="1">
    <location>
        <begin position="229"/>
        <end position="252"/>
    </location>
</feature>
<dbReference type="EMBL" id="KV005055">
    <property type="protein sequence ID" value="KZV34473.1"/>
    <property type="molecule type" value="Genomic_DNA"/>
</dbReference>
<reference evidence="2 3" key="1">
    <citation type="journal article" date="2015" name="Proc. Natl. Acad. Sci. U.S.A.">
        <title>The resurrection genome of Boea hygrometrica: A blueprint for survival of dehydration.</title>
        <authorList>
            <person name="Xiao L."/>
            <person name="Yang G."/>
            <person name="Zhang L."/>
            <person name="Yang X."/>
            <person name="Zhao S."/>
            <person name="Ji Z."/>
            <person name="Zhou Q."/>
            <person name="Hu M."/>
            <person name="Wang Y."/>
            <person name="Chen M."/>
            <person name="Xu Y."/>
            <person name="Jin H."/>
            <person name="Xiao X."/>
            <person name="Hu G."/>
            <person name="Bao F."/>
            <person name="Hu Y."/>
            <person name="Wan P."/>
            <person name="Li L."/>
            <person name="Deng X."/>
            <person name="Kuang T."/>
            <person name="Xiang C."/>
            <person name="Zhu J.K."/>
            <person name="Oliver M.J."/>
            <person name="He Y."/>
        </authorList>
    </citation>
    <scope>NUCLEOTIDE SEQUENCE [LARGE SCALE GENOMIC DNA]</scope>
    <source>
        <strain evidence="3">cv. XS01</strain>
    </source>
</reference>
<proteinExistence type="predicted"/>
<keyword evidence="3" id="KW-1185">Reference proteome</keyword>
<accession>A0A2Z7BJ51</accession>
<feature type="region of interest" description="Disordered" evidence="1">
    <location>
        <begin position="122"/>
        <end position="143"/>
    </location>
</feature>
<protein>
    <submittedName>
        <fullName evidence="2">Uncharacterized protein</fullName>
    </submittedName>
</protein>
<feature type="region of interest" description="Disordered" evidence="1">
    <location>
        <begin position="69"/>
        <end position="103"/>
    </location>
</feature>
<evidence type="ECO:0000256" key="1">
    <source>
        <dbReference type="SAM" id="MobiDB-lite"/>
    </source>
</evidence>